<dbReference type="InterPro" id="IPR050639">
    <property type="entry name" value="SSR_resolvase"/>
</dbReference>
<dbReference type="GO" id="GO:0015074">
    <property type="term" value="P:DNA integration"/>
    <property type="evidence" value="ECO:0007669"/>
    <property type="project" value="UniProtKB-KW"/>
</dbReference>
<gene>
    <name evidence="6" type="ORF">LCGC14_0962200</name>
</gene>
<keyword evidence="2" id="KW-0238">DNA-binding</keyword>
<dbReference type="PANTHER" id="PTHR30461:SF23">
    <property type="entry name" value="DNA RECOMBINASE-RELATED"/>
    <property type="match status" value="1"/>
</dbReference>
<evidence type="ECO:0000313" key="6">
    <source>
        <dbReference type="EMBL" id="KKN17797.1"/>
    </source>
</evidence>
<evidence type="ECO:0000256" key="3">
    <source>
        <dbReference type="ARBA" id="ARBA00023172"/>
    </source>
</evidence>
<feature type="region of interest" description="Disordered" evidence="4">
    <location>
        <begin position="140"/>
        <end position="172"/>
    </location>
</feature>
<dbReference type="GO" id="GO:0000150">
    <property type="term" value="F:DNA strand exchange activity"/>
    <property type="evidence" value="ECO:0007669"/>
    <property type="project" value="InterPro"/>
</dbReference>
<protein>
    <recommendedName>
        <fullName evidence="5">Resolvase/invertase-type recombinase catalytic domain-containing protein</fullName>
    </recommendedName>
</protein>
<sequence length="172" mass="20278">MKAGLYIRVSTTEQTTLNQELELKTYCKNNNIEIYKVYKDEGVSGTKTSRPQLDLMLQDVRKKLIDVVIVWKFDRLGRSTAHLLQVLEEMKNKQVRLIATSQNIDTYTPMGKFFFIILSGFAEMEREMIRERIKLGLARRKKQGKPLGRQKGSKDKSRRKRLGYFERWSNRK</sequence>
<feature type="domain" description="Resolvase/invertase-type recombinase catalytic" evidence="5">
    <location>
        <begin position="2"/>
        <end position="144"/>
    </location>
</feature>
<dbReference type="SMART" id="SM00857">
    <property type="entry name" value="Resolvase"/>
    <property type="match status" value="1"/>
</dbReference>
<keyword evidence="3" id="KW-0233">DNA recombination</keyword>
<organism evidence="6">
    <name type="scientific">marine sediment metagenome</name>
    <dbReference type="NCBI Taxonomy" id="412755"/>
    <lineage>
        <taxon>unclassified sequences</taxon>
        <taxon>metagenomes</taxon>
        <taxon>ecological metagenomes</taxon>
    </lineage>
</organism>
<dbReference type="Gene3D" id="3.40.50.1390">
    <property type="entry name" value="Resolvase, N-terminal catalytic domain"/>
    <property type="match status" value="1"/>
</dbReference>
<dbReference type="Pfam" id="PF00239">
    <property type="entry name" value="Resolvase"/>
    <property type="match status" value="1"/>
</dbReference>
<evidence type="ECO:0000256" key="2">
    <source>
        <dbReference type="ARBA" id="ARBA00023125"/>
    </source>
</evidence>
<proteinExistence type="predicted"/>
<dbReference type="InterPro" id="IPR006119">
    <property type="entry name" value="Resolv_N"/>
</dbReference>
<dbReference type="PROSITE" id="PS51736">
    <property type="entry name" value="RECOMBINASES_3"/>
    <property type="match status" value="1"/>
</dbReference>
<dbReference type="EMBL" id="LAZR01003487">
    <property type="protein sequence ID" value="KKN17797.1"/>
    <property type="molecule type" value="Genomic_DNA"/>
</dbReference>
<dbReference type="CDD" id="cd03768">
    <property type="entry name" value="SR_ResInv"/>
    <property type="match status" value="1"/>
</dbReference>
<evidence type="ECO:0000256" key="4">
    <source>
        <dbReference type="SAM" id="MobiDB-lite"/>
    </source>
</evidence>
<dbReference type="PANTHER" id="PTHR30461">
    <property type="entry name" value="DNA-INVERTASE FROM LAMBDOID PROPHAGE"/>
    <property type="match status" value="1"/>
</dbReference>
<dbReference type="GO" id="GO:0003677">
    <property type="term" value="F:DNA binding"/>
    <property type="evidence" value="ECO:0007669"/>
    <property type="project" value="UniProtKB-KW"/>
</dbReference>
<evidence type="ECO:0000259" key="5">
    <source>
        <dbReference type="PROSITE" id="PS51736"/>
    </source>
</evidence>
<dbReference type="InterPro" id="IPR036162">
    <property type="entry name" value="Resolvase-like_N_sf"/>
</dbReference>
<dbReference type="PROSITE" id="PS00397">
    <property type="entry name" value="RECOMBINASES_1"/>
    <property type="match status" value="1"/>
</dbReference>
<reference evidence="6" key="1">
    <citation type="journal article" date="2015" name="Nature">
        <title>Complex archaea that bridge the gap between prokaryotes and eukaryotes.</title>
        <authorList>
            <person name="Spang A."/>
            <person name="Saw J.H."/>
            <person name="Jorgensen S.L."/>
            <person name="Zaremba-Niedzwiedzka K."/>
            <person name="Martijn J."/>
            <person name="Lind A.E."/>
            <person name="van Eijk R."/>
            <person name="Schleper C."/>
            <person name="Guy L."/>
            <person name="Ettema T.J."/>
        </authorList>
    </citation>
    <scope>NUCLEOTIDE SEQUENCE</scope>
</reference>
<dbReference type="AlphaFoldDB" id="A0A0F9P0C9"/>
<evidence type="ECO:0000256" key="1">
    <source>
        <dbReference type="ARBA" id="ARBA00022908"/>
    </source>
</evidence>
<dbReference type="InterPro" id="IPR006118">
    <property type="entry name" value="Recombinase_CS"/>
</dbReference>
<name>A0A0F9P0C9_9ZZZZ</name>
<comment type="caution">
    <text evidence="6">The sequence shown here is derived from an EMBL/GenBank/DDBJ whole genome shotgun (WGS) entry which is preliminary data.</text>
</comment>
<dbReference type="SUPFAM" id="SSF53041">
    <property type="entry name" value="Resolvase-like"/>
    <property type="match status" value="1"/>
</dbReference>
<accession>A0A0F9P0C9</accession>
<keyword evidence="1" id="KW-0229">DNA integration</keyword>